<dbReference type="PANTHER" id="PTHR11757:SF19">
    <property type="entry name" value="PROLYL ENDOPEPTIDASE-LIKE"/>
    <property type="match status" value="1"/>
</dbReference>
<feature type="signal peptide" evidence="5">
    <location>
        <begin position="1"/>
        <end position="18"/>
    </location>
</feature>
<evidence type="ECO:0000313" key="8">
    <source>
        <dbReference type="EMBL" id="BCQ36667.1"/>
    </source>
</evidence>
<keyword evidence="9" id="KW-1185">Reference proteome</keyword>
<dbReference type="InterPro" id="IPR001375">
    <property type="entry name" value="Peptidase_S9_cat"/>
</dbReference>
<evidence type="ECO:0000313" key="9">
    <source>
        <dbReference type="Proteomes" id="UP000677515"/>
    </source>
</evidence>
<dbReference type="EMBL" id="AP024329">
    <property type="protein sequence ID" value="BCQ36667.1"/>
    <property type="molecule type" value="Genomic_DNA"/>
</dbReference>
<dbReference type="Proteomes" id="UP000677515">
    <property type="component" value="Chromosome"/>
</dbReference>
<dbReference type="PROSITE" id="PS00708">
    <property type="entry name" value="PRO_ENDOPEP_SER"/>
    <property type="match status" value="1"/>
</dbReference>
<feature type="domain" description="Peptidase S9 prolyl oligopeptidase catalytic" evidence="6">
    <location>
        <begin position="482"/>
        <end position="692"/>
    </location>
</feature>
<dbReference type="Gene3D" id="3.40.50.1820">
    <property type="entry name" value="alpha/beta hydrolase"/>
    <property type="match status" value="1"/>
</dbReference>
<sequence length="707" mass="79467">MKYLWVLVASMMLAPCLAATEKSTSPPVAPVTAFSVTTHGDVRQDNYHWLRDDRRKAPAVMAYLAAENDYAAQQSRRWQTLTQTLHQEMSARQAQDNYAQPWQNNDVTWRSTFAQHANYPQLLRQKKGSDRWDVVLDARERSKGHAYYSLSRYAVSEDNRYLAIAEDTRGDGQNQISVLDIQRQQWLPQSLNNTSGEVVFSRDGHSLFYVVNHPQTLTPYRVMQHTLAGDRPDRLVYEERDESLFTGIARSASGEYLLILLSGNDTSEVQVLPLADADARPQRVRQRVNGQEYYLDHNNGQFTVRSNHADKHFGLYTFRQPGDEWQSLVAPDANSEIENFFLFDQWLVVARRVDGQTRLAKLALSSGEWQSLDFPDKSYMARPGTNSRAAAGVFNYLYSSLDKPLGYYQWDLRSNQTRLVHQKQLPGVDPRQYQSEFVSVIARDGQAIPVSLVYRKDLFNKGKNPLLVYGYGAYGISMDVAFSAPRLSLLDRGFVFAIAHVRGGGEKGIDWYLNGKKTHKQNSINDFNDAAQGLVAQGFGSAGRLYAMGGSAGGLLVAAAVNQAPKLFHAVVLQVPFVDVLNTMLDSSLPLTPQEFEEWGNPADASAYQAIKAWSPYDNLRAQPYPSMLVTSGLYDSRVPYWEAAKYMARLRAVNTRPNPLLLLTTNMQAGHGGHAGRYSRLKDSAQAFSFLIYSDNNNNHSSGAPR</sequence>
<keyword evidence="2" id="KW-0645">Protease</keyword>
<feature type="domain" description="Peptidase S9A N-terminal" evidence="7">
    <location>
        <begin position="33"/>
        <end position="422"/>
    </location>
</feature>
<dbReference type="SUPFAM" id="SSF53474">
    <property type="entry name" value="alpha/beta-Hydrolases"/>
    <property type="match status" value="1"/>
</dbReference>
<dbReference type="InterPro" id="IPR029058">
    <property type="entry name" value="AB_hydrolase_fold"/>
</dbReference>
<keyword evidence="5" id="KW-0732">Signal</keyword>
<proteinExistence type="inferred from homology"/>
<dbReference type="SUPFAM" id="SSF50993">
    <property type="entry name" value="Peptidase/esterase 'gauge' domain"/>
    <property type="match status" value="1"/>
</dbReference>
<dbReference type="PRINTS" id="PR00862">
    <property type="entry name" value="PROLIGOPTASE"/>
</dbReference>
<evidence type="ECO:0000256" key="1">
    <source>
        <dbReference type="ARBA" id="ARBA00005228"/>
    </source>
</evidence>
<dbReference type="Pfam" id="PF02897">
    <property type="entry name" value="Peptidase_S9_N"/>
    <property type="match status" value="1"/>
</dbReference>
<keyword evidence="4" id="KW-0720">Serine protease</keyword>
<evidence type="ECO:0000256" key="5">
    <source>
        <dbReference type="SAM" id="SignalP"/>
    </source>
</evidence>
<dbReference type="InterPro" id="IPR051543">
    <property type="entry name" value="Serine_Peptidase_S9A"/>
</dbReference>
<dbReference type="InterPro" id="IPR023302">
    <property type="entry name" value="Pept_S9A_N"/>
</dbReference>
<evidence type="ECO:0000259" key="6">
    <source>
        <dbReference type="Pfam" id="PF00326"/>
    </source>
</evidence>
<dbReference type="Gene3D" id="2.130.10.120">
    <property type="entry name" value="Prolyl oligopeptidase, N-terminal domain"/>
    <property type="match status" value="1"/>
</dbReference>
<evidence type="ECO:0000259" key="7">
    <source>
        <dbReference type="Pfam" id="PF02897"/>
    </source>
</evidence>
<dbReference type="InterPro" id="IPR002471">
    <property type="entry name" value="Pept_S9_AS"/>
</dbReference>
<evidence type="ECO:0000256" key="4">
    <source>
        <dbReference type="ARBA" id="ARBA00022825"/>
    </source>
</evidence>
<organism evidence="8 9">
    <name type="scientific">Erwinia rhapontici</name>
    <name type="common">Pectobacterium rhapontici</name>
    <dbReference type="NCBI Taxonomy" id="55212"/>
    <lineage>
        <taxon>Bacteria</taxon>
        <taxon>Pseudomonadati</taxon>
        <taxon>Pseudomonadota</taxon>
        <taxon>Gammaproteobacteria</taxon>
        <taxon>Enterobacterales</taxon>
        <taxon>Erwiniaceae</taxon>
        <taxon>Erwinia</taxon>
    </lineage>
</organism>
<protein>
    <submittedName>
        <fullName evidence="8">Oligopeptidase B</fullName>
    </submittedName>
</protein>
<keyword evidence="3" id="KW-0378">Hydrolase</keyword>
<dbReference type="Pfam" id="PF00326">
    <property type="entry name" value="Peptidase_S9"/>
    <property type="match status" value="1"/>
</dbReference>
<feature type="chain" id="PRO_5046574877" evidence="5">
    <location>
        <begin position="19"/>
        <end position="707"/>
    </location>
</feature>
<evidence type="ECO:0000256" key="3">
    <source>
        <dbReference type="ARBA" id="ARBA00022801"/>
    </source>
</evidence>
<gene>
    <name evidence="8" type="ORF">ERHA53_40100</name>
</gene>
<reference evidence="8 9" key="1">
    <citation type="submission" date="2021-01" db="EMBL/GenBank/DDBJ databases">
        <title>Complete genome sequence of Erwinia rhapontici MAFF 311153.</title>
        <authorList>
            <person name="Morohoshi T."/>
            <person name="Someya N."/>
        </authorList>
    </citation>
    <scope>NUCLEOTIDE SEQUENCE [LARGE SCALE GENOMIC DNA]</scope>
    <source>
        <strain evidence="8 9">MAFF 311153</strain>
    </source>
</reference>
<dbReference type="RefSeq" id="WP_212813311.1">
    <property type="nucleotide sequence ID" value="NZ_AP024329.1"/>
</dbReference>
<dbReference type="PANTHER" id="PTHR11757">
    <property type="entry name" value="PROTEASE FAMILY S9A OLIGOPEPTIDASE"/>
    <property type="match status" value="1"/>
</dbReference>
<evidence type="ECO:0000256" key="2">
    <source>
        <dbReference type="ARBA" id="ARBA00022670"/>
    </source>
</evidence>
<dbReference type="InterPro" id="IPR002470">
    <property type="entry name" value="Peptidase_S9A"/>
</dbReference>
<name>A0ABM7N5B0_ERWRD</name>
<accession>A0ABM7N5B0</accession>
<comment type="similarity">
    <text evidence="1">Belongs to the peptidase S9A family.</text>
</comment>